<dbReference type="Gene3D" id="2.130.10.130">
    <property type="entry name" value="Integrin alpha, N-terminal"/>
    <property type="match status" value="1"/>
</dbReference>
<gene>
    <name evidence="11" type="ORF">D9619_012282</name>
</gene>
<keyword evidence="5 8" id="KW-1133">Transmembrane helix</keyword>
<evidence type="ECO:0000256" key="1">
    <source>
        <dbReference type="ARBA" id="ARBA00004479"/>
    </source>
</evidence>
<dbReference type="SUPFAM" id="SSF69318">
    <property type="entry name" value="Integrin alpha N-terminal domain"/>
    <property type="match status" value="2"/>
</dbReference>
<comment type="subcellular location">
    <subcellularLocation>
        <location evidence="1">Membrane</location>
        <topology evidence="1">Single-pass type I membrane protein</topology>
    </subcellularLocation>
</comment>
<comment type="caution">
    <text evidence="11">The sequence shown here is derived from an EMBL/GenBank/DDBJ whole genome shotgun (WGS) entry which is preliminary data.</text>
</comment>
<keyword evidence="4 9" id="KW-0732">Signal</keyword>
<keyword evidence="3 8" id="KW-0812">Transmembrane</keyword>
<evidence type="ECO:0000256" key="5">
    <source>
        <dbReference type="ARBA" id="ARBA00022989"/>
    </source>
</evidence>
<dbReference type="PANTHER" id="PTHR13412">
    <property type="entry name" value="T-CELL IMMUNOMODULATORY PROTEIN HOMOLOG"/>
    <property type="match status" value="1"/>
</dbReference>
<evidence type="ECO:0000313" key="12">
    <source>
        <dbReference type="Proteomes" id="UP000567179"/>
    </source>
</evidence>
<dbReference type="InterPro" id="IPR028994">
    <property type="entry name" value="Integrin_alpha_N"/>
</dbReference>
<dbReference type="PANTHER" id="PTHR13412:SF0">
    <property type="entry name" value="T-CELL IMMUNOMODULATORY PROTEIN"/>
    <property type="match status" value="1"/>
</dbReference>
<evidence type="ECO:0000256" key="8">
    <source>
        <dbReference type="SAM" id="Phobius"/>
    </source>
</evidence>
<dbReference type="Pfam" id="PF23122">
    <property type="entry name" value="C2_ITFG1"/>
    <property type="match status" value="1"/>
</dbReference>
<organism evidence="11 12">
    <name type="scientific">Psilocybe cf. subviscida</name>
    <dbReference type="NCBI Taxonomy" id="2480587"/>
    <lineage>
        <taxon>Eukaryota</taxon>
        <taxon>Fungi</taxon>
        <taxon>Dikarya</taxon>
        <taxon>Basidiomycota</taxon>
        <taxon>Agaricomycotina</taxon>
        <taxon>Agaricomycetes</taxon>
        <taxon>Agaricomycetidae</taxon>
        <taxon>Agaricales</taxon>
        <taxon>Agaricineae</taxon>
        <taxon>Strophariaceae</taxon>
        <taxon>Psilocybe</taxon>
    </lineage>
</organism>
<evidence type="ECO:0000256" key="6">
    <source>
        <dbReference type="ARBA" id="ARBA00023136"/>
    </source>
</evidence>
<protein>
    <recommendedName>
        <fullName evidence="10">T-cell immunomodulatory protein TIP C2 domain-containing protein</fullName>
    </recommendedName>
</protein>
<evidence type="ECO:0000256" key="2">
    <source>
        <dbReference type="ARBA" id="ARBA00006496"/>
    </source>
</evidence>
<name>A0A8H5B7R5_9AGAR</name>
<dbReference type="AlphaFoldDB" id="A0A8H5B7R5"/>
<accession>A0A8H5B7R5</accession>
<feature type="signal peptide" evidence="9">
    <location>
        <begin position="1"/>
        <end position="27"/>
    </location>
</feature>
<dbReference type="InterPro" id="IPR057089">
    <property type="entry name" value="C2_TIP"/>
</dbReference>
<dbReference type="PROSITE" id="PS51257">
    <property type="entry name" value="PROKAR_LIPOPROTEIN"/>
    <property type="match status" value="1"/>
</dbReference>
<dbReference type="GO" id="GO:0005886">
    <property type="term" value="C:plasma membrane"/>
    <property type="evidence" value="ECO:0007669"/>
    <property type="project" value="TreeGrafter"/>
</dbReference>
<dbReference type="Pfam" id="PF13517">
    <property type="entry name" value="FG-GAP_3"/>
    <property type="match status" value="2"/>
</dbReference>
<comment type="similarity">
    <text evidence="2">Belongs to the TIP family.</text>
</comment>
<feature type="transmembrane region" description="Helical" evidence="8">
    <location>
        <begin position="644"/>
        <end position="668"/>
    </location>
</feature>
<keyword evidence="7" id="KW-0325">Glycoprotein</keyword>
<proteinExistence type="inferred from homology"/>
<evidence type="ECO:0000256" key="7">
    <source>
        <dbReference type="ARBA" id="ARBA00023180"/>
    </source>
</evidence>
<feature type="domain" description="T-cell immunomodulatory protein TIP C2" evidence="10">
    <location>
        <begin position="541"/>
        <end position="638"/>
    </location>
</feature>
<sequence>MPSLRRRRVLSLALCLLSACLIPTGFAIWPFPPKRFTGNSLVDAGSMGLSGDGRIVAFGDFDGDQLLDVLMLGADQQTLSVYHWKHESFSFVESESFKHPRQVYNVVPGDFTHSGKLDLLVMSQSLSSSQLQLSLYQSLVGDGFDVNNPLTLPSSILSQPIPLDINGDLKIDLLGITPTSSNSDSIFQVWKNVWNASASDPTLFQIQDAPFNGQQCAISNPHSNAVVDLDGDCLADVFLVCDDGRGGKYYQMWVNRKEAGFHLSQEAALPAGTQAISFADINRDGTIDLIFPTCARVTSSGVGTDCYINIAYNQQLPLCTLATESGMKKGVRYCRRPEDLCTADMNFKFNLTDSPHNHVMTLFLPRRAQPTYILSQAFVKYPMHSLFPKAPSLLVQDTTFTPSLPVPLKLGDANLDGFPDMLLITVTGSHRVPNLLYSVPCGSGVAGCVEHTGGRGWHVADKGVQALSSISDARSVTFLDMDEDGTLDILVQRSGHDGQGNFLFVQNNFYYDAFFLKAIVLNGACGNGWCYSANGSERYHPFGVSYSGATYKYTVLDTAGHRSAAQVGQLPQTSYHSLQTPYSFFGLGRTNNYIENLFVGTTIHAPEHYINMEGVIPNSKVVILPSAEEGQDWKRELFLRPGEWIPWVTVTVVVAMIMLAVIVLVLHLNEKREDEMERRRISHHINFDAL</sequence>
<reference evidence="11 12" key="1">
    <citation type="journal article" date="2020" name="ISME J.">
        <title>Uncovering the hidden diversity of litter-decomposition mechanisms in mushroom-forming fungi.</title>
        <authorList>
            <person name="Floudas D."/>
            <person name="Bentzer J."/>
            <person name="Ahren D."/>
            <person name="Johansson T."/>
            <person name="Persson P."/>
            <person name="Tunlid A."/>
        </authorList>
    </citation>
    <scope>NUCLEOTIDE SEQUENCE [LARGE SCALE GENOMIC DNA]</scope>
    <source>
        <strain evidence="11 12">CBS 101986</strain>
    </source>
</reference>
<dbReference type="Proteomes" id="UP000567179">
    <property type="component" value="Unassembled WGS sequence"/>
</dbReference>
<evidence type="ECO:0000259" key="10">
    <source>
        <dbReference type="Pfam" id="PF23122"/>
    </source>
</evidence>
<dbReference type="EMBL" id="JAACJJ010000031">
    <property type="protein sequence ID" value="KAF5318150.1"/>
    <property type="molecule type" value="Genomic_DNA"/>
</dbReference>
<dbReference type="OrthoDB" id="10022113at2759"/>
<dbReference type="InterPro" id="IPR013517">
    <property type="entry name" value="FG-GAP"/>
</dbReference>
<evidence type="ECO:0000256" key="3">
    <source>
        <dbReference type="ARBA" id="ARBA00022692"/>
    </source>
</evidence>
<evidence type="ECO:0000256" key="9">
    <source>
        <dbReference type="SAM" id="SignalP"/>
    </source>
</evidence>
<evidence type="ECO:0000256" key="4">
    <source>
        <dbReference type="ARBA" id="ARBA00022729"/>
    </source>
</evidence>
<dbReference type="InterPro" id="IPR024881">
    <property type="entry name" value="Tip"/>
</dbReference>
<evidence type="ECO:0000313" key="11">
    <source>
        <dbReference type="EMBL" id="KAF5318150.1"/>
    </source>
</evidence>
<keyword evidence="12" id="KW-1185">Reference proteome</keyword>
<feature type="chain" id="PRO_5034261130" description="T-cell immunomodulatory protein TIP C2 domain-containing protein" evidence="9">
    <location>
        <begin position="28"/>
        <end position="690"/>
    </location>
</feature>
<keyword evidence="6 8" id="KW-0472">Membrane</keyword>